<dbReference type="SUPFAM" id="SSF50129">
    <property type="entry name" value="GroES-like"/>
    <property type="match status" value="1"/>
</dbReference>
<accession>A0ABN9TLP3</accession>
<evidence type="ECO:0008006" key="5">
    <source>
        <dbReference type="Google" id="ProtNLM"/>
    </source>
</evidence>
<sequence length="93" mass="9551">MPTGKAAVEKTSTVGEAAGPIRTPAAADRGQGRVVAVGPGNVDSKGEAMPPPVAVGDMVRFRYGDEVDLDLGDDRLSAVRMSSLMAKWKAPAA</sequence>
<keyword evidence="4" id="KW-1185">Reference proteome</keyword>
<evidence type="ECO:0000256" key="2">
    <source>
        <dbReference type="SAM" id="MobiDB-lite"/>
    </source>
</evidence>
<evidence type="ECO:0000256" key="1">
    <source>
        <dbReference type="ARBA" id="ARBA00023186"/>
    </source>
</evidence>
<proteinExistence type="predicted"/>
<feature type="region of interest" description="Disordered" evidence="2">
    <location>
        <begin position="1"/>
        <end position="25"/>
    </location>
</feature>
<dbReference type="InterPro" id="IPR037124">
    <property type="entry name" value="Chaperonin_GroES_sf"/>
</dbReference>
<dbReference type="InterPro" id="IPR011032">
    <property type="entry name" value="GroES-like_sf"/>
</dbReference>
<dbReference type="Gene3D" id="2.30.33.40">
    <property type="entry name" value="GroES chaperonin"/>
    <property type="match status" value="1"/>
</dbReference>
<keyword evidence="1" id="KW-0143">Chaperone</keyword>
<dbReference type="Pfam" id="PF00166">
    <property type="entry name" value="Cpn10"/>
    <property type="match status" value="1"/>
</dbReference>
<dbReference type="InterPro" id="IPR020818">
    <property type="entry name" value="Chaperonin_GroES"/>
</dbReference>
<dbReference type="EMBL" id="CAUYUJ010014855">
    <property type="protein sequence ID" value="CAK0846906.1"/>
    <property type="molecule type" value="Genomic_DNA"/>
</dbReference>
<name>A0ABN9TLP3_9DINO</name>
<dbReference type="Proteomes" id="UP001189429">
    <property type="component" value="Unassembled WGS sequence"/>
</dbReference>
<evidence type="ECO:0000313" key="3">
    <source>
        <dbReference type="EMBL" id="CAK0846906.1"/>
    </source>
</evidence>
<comment type="caution">
    <text evidence="3">The sequence shown here is derived from an EMBL/GenBank/DDBJ whole genome shotgun (WGS) entry which is preliminary data.</text>
</comment>
<dbReference type="CDD" id="cd00320">
    <property type="entry name" value="cpn10"/>
    <property type="match status" value="1"/>
</dbReference>
<reference evidence="3" key="1">
    <citation type="submission" date="2023-10" db="EMBL/GenBank/DDBJ databases">
        <authorList>
            <person name="Chen Y."/>
            <person name="Shah S."/>
            <person name="Dougan E. K."/>
            <person name="Thang M."/>
            <person name="Chan C."/>
        </authorList>
    </citation>
    <scope>NUCLEOTIDE SEQUENCE [LARGE SCALE GENOMIC DNA]</scope>
</reference>
<protein>
    <recommendedName>
        <fullName evidence="5">10 kDa chaperonin</fullName>
    </recommendedName>
</protein>
<evidence type="ECO:0000313" key="4">
    <source>
        <dbReference type="Proteomes" id="UP001189429"/>
    </source>
</evidence>
<organism evidence="3 4">
    <name type="scientific">Prorocentrum cordatum</name>
    <dbReference type="NCBI Taxonomy" id="2364126"/>
    <lineage>
        <taxon>Eukaryota</taxon>
        <taxon>Sar</taxon>
        <taxon>Alveolata</taxon>
        <taxon>Dinophyceae</taxon>
        <taxon>Prorocentrales</taxon>
        <taxon>Prorocentraceae</taxon>
        <taxon>Prorocentrum</taxon>
    </lineage>
</organism>
<gene>
    <name evidence="3" type="ORF">PCOR1329_LOCUS40276</name>
</gene>
<dbReference type="SMART" id="SM00883">
    <property type="entry name" value="Cpn10"/>
    <property type="match status" value="1"/>
</dbReference>